<feature type="transmembrane region" description="Helical" evidence="1">
    <location>
        <begin position="172"/>
        <end position="194"/>
    </location>
</feature>
<accession>A0A4R1BF26</accession>
<keyword evidence="1" id="KW-1133">Transmembrane helix</keyword>
<evidence type="ECO:0000313" key="2">
    <source>
        <dbReference type="EMBL" id="TCJ15751.1"/>
    </source>
</evidence>
<keyword evidence="3" id="KW-1185">Reference proteome</keyword>
<evidence type="ECO:0000313" key="3">
    <source>
        <dbReference type="Proteomes" id="UP000295334"/>
    </source>
</evidence>
<comment type="caution">
    <text evidence="2">The sequence shown here is derived from an EMBL/GenBank/DDBJ whole genome shotgun (WGS) entry which is preliminary data.</text>
</comment>
<proteinExistence type="predicted"/>
<evidence type="ECO:0000256" key="1">
    <source>
        <dbReference type="SAM" id="Phobius"/>
    </source>
</evidence>
<dbReference type="Proteomes" id="UP000295334">
    <property type="component" value="Unassembled WGS sequence"/>
</dbReference>
<dbReference type="EMBL" id="SJZI01000020">
    <property type="protein sequence ID" value="TCJ15751.1"/>
    <property type="molecule type" value="Genomic_DNA"/>
</dbReference>
<feature type="transmembrane region" description="Helical" evidence="1">
    <location>
        <begin position="121"/>
        <end position="140"/>
    </location>
</feature>
<protein>
    <submittedName>
        <fullName evidence="2">Uncharacterized protein</fullName>
    </submittedName>
</protein>
<dbReference type="RefSeq" id="WP_131448548.1">
    <property type="nucleotide sequence ID" value="NZ_SJZI01000020.1"/>
</dbReference>
<organism evidence="2 3">
    <name type="scientific">Flaviaesturariibacter flavus</name>
    <dbReference type="NCBI Taxonomy" id="2502780"/>
    <lineage>
        <taxon>Bacteria</taxon>
        <taxon>Pseudomonadati</taxon>
        <taxon>Bacteroidota</taxon>
        <taxon>Chitinophagia</taxon>
        <taxon>Chitinophagales</taxon>
        <taxon>Chitinophagaceae</taxon>
        <taxon>Flaviaestuariibacter</taxon>
    </lineage>
</organism>
<gene>
    <name evidence="2" type="ORF">EPD60_07780</name>
</gene>
<feature type="transmembrane region" description="Helical" evidence="1">
    <location>
        <begin position="146"/>
        <end position="165"/>
    </location>
</feature>
<name>A0A4R1BF26_9BACT</name>
<dbReference type="AlphaFoldDB" id="A0A4R1BF26"/>
<keyword evidence="1" id="KW-0812">Transmembrane</keyword>
<keyword evidence="1" id="KW-0472">Membrane</keyword>
<reference evidence="2 3" key="1">
    <citation type="submission" date="2019-03" db="EMBL/GenBank/DDBJ databases">
        <authorList>
            <person name="Kim M.K.M."/>
        </authorList>
    </citation>
    <scope>NUCLEOTIDE SEQUENCE [LARGE SCALE GENOMIC DNA]</scope>
    <source>
        <strain evidence="2 3">17J68-12</strain>
    </source>
</reference>
<sequence length="195" mass="21254">MSNSYSSLSTNELEEVYAVTMANYGSIAGELLEEINRRGGEAAFKAQVEKEKELKAEKARIATEVALLMKGQSDPQFPKTMITSTLLSEKELSDFIDLLAKRHVVQQNNAKVHTKTISDSVIGVVIGAILGAIITGLQIFFIGKFYYVSLVVVYLASWLTLRMITKKDAGNVVVLLSAIVSTIVGPLLAFALLIK</sequence>